<dbReference type="AlphaFoldDB" id="A0A315ZPR8"/>
<dbReference type="GO" id="GO:0004497">
    <property type="term" value="F:monooxygenase activity"/>
    <property type="evidence" value="ECO:0007669"/>
    <property type="project" value="UniProtKB-ARBA"/>
</dbReference>
<dbReference type="SUPFAM" id="SSF50022">
    <property type="entry name" value="ISP domain"/>
    <property type="match status" value="1"/>
</dbReference>
<evidence type="ECO:0000256" key="3">
    <source>
        <dbReference type="ARBA" id="ARBA00023004"/>
    </source>
</evidence>
<dbReference type="Gene3D" id="3.50.50.60">
    <property type="entry name" value="FAD/NAD(P)-binding domain"/>
    <property type="match status" value="1"/>
</dbReference>
<evidence type="ECO:0000313" key="7">
    <source>
        <dbReference type="Proteomes" id="UP000254051"/>
    </source>
</evidence>
<reference evidence="7" key="1">
    <citation type="submission" date="2017-07" db="EMBL/GenBank/DDBJ databases">
        <authorList>
            <person name="Varghese N."/>
            <person name="Submissions S."/>
        </authorList>
    </citation>
    <scope>NUCLEOTIDE SEQUENCE [LARGE SCALE GENOMIC DNA]</scope>
    <source>
        <strain evidence="7">NLAE-zl-C134</strain>
    </source>
</reference>
<organism evidence="6 7">
    <name type="scientific">Faecalicatena contorta</name>
    <dbReference type="NCBI Taxonomy" id="39482"/>
    <lineage>
        <taxon>Bacteria</taxon>
        <taxon>Bacillati</taxon>
        <taxon>Bacillota</taxon>
        <taxon>Clostridia</taxon>
        <taxon>Lachnospirales</taxon>
        <taxon>Lachnospiraceae</taxon>
        <taxon>Faecalicatena</taxon>
    </lineage>
</organism>
<dbReference type="GO" id="GO:0016705">
    <property type="term" value="F:oxidoreductase activity, acting on paired donors, with incorporation or reduction of molecular oxygen"/>
    <property type="evidence" value="ECO:0007669"/>
    <property type="project" value="UniProtKB-ARBA"/>
</dbReference>
<dbReference type="InterPro" id="IPR036188">
    <property type="entry name" value="FAD/NAD-bd_sf"/>
</dbReference>
<protein>
    <submittedName>
        <fullName evidence="6">Glycine/D-amino acid oxidase</fullName>
    </submittedName>
</protein>
<feature type="domain" description="Rieske" evidence="5">
    <location>
        <begin position="414"/>
        <end position="502"/>
    </location>
</feature>
<dbReference type="SUPFAM" id="SSF51905">
    <property type="entry name" value="FAD/NAD(P)-binding domain"/>
    <property type="match status" value="1"/>
</dbReference>
<dbReference type="GO" id="GO:0051537">
    <property type="term" value="F:2 iron, 2 sulfur cluster binding"/>
    <property type="evidence" value="ECO:0007669"/>
    <property type="project" value="UniProtKB-KW"/>
</dbReference>
<dbReference type="InterPro" id="IPR017941">
    <property type="entry name" value="Rieske_2Fe-2S"/>
</dbReference>
<proteinExistence type="predicted"/>
<evidence type="ECO:0000256" key="4">
    <source>
        <dbReference type="ARBA" id="ARBA00023014"/>
    </source>
</evidence>
<evidence type="ECO:0000256" key="2">
    <source>
        <dbReference type="ARBA" id="ARBA00022723"/>
    </source>
</evidence>
<dbReference type="GO" id="GO:0046872">
    <property type="term" value="F:metal ion binding"/>
    <property type="evidence" value="ECO:0007669"/>
    <property type="project" value="UniProtKB-KW"/>
</dbReference>
<dbReference type="GO" id="GO:0005737">
    <property type="term" value="C:cytoplasm"/>
    <property type="evidence" value="ECO:0007669"/>
    <property type="project" value="TreeGrafter"/>
</dbReference>
<keyword evidence="2" id="KW-0479">Metal-binding</keyword>
<dbReference type="RefSeq" id="WP_242992528.1">
    <property type="nucleotide sequence ID" value="NZ_QGDS01000023.1"/>
</dbReference>
<keyword evidence="1" id="KW-0001">2Fe-2S</keyword>
<dbReference type="PROSITE" id="PS51296">
    <property type="entry name" value="RIESKE"/>
    <property type="match status" value="1"/>
</dbReference>
<gene>
    <name evidence="6" type="ORF">SAMN05216529_12336</name>
</gene>
<sequence>MYIFPNPAHSISEVKRMFEKSIWSMSASGRMRPALQGDIRTDAVVIGAGMAGILTAHFLEQAGVQCVVLEADRIGSGQTKNTTAKVTSQHSLIYEKLLQDVGAEKAQQYARANQEAIERYRILARKYKNNVDWQDCPSYLYTNRDTKELKREYEAAKKLGIPAELVENINLPFEVKQALKFEGQGQFHPLKFLYSIAEKLTVYEKTKVKYVEDQVVKTDQGQVHAEHIVFACHYPFQNRPGYYFMRMHQERSYVSALAVGTTLEGMYYGIDKDGISLRQWGDNLLIGGGSHRTGKLGAGSPYDYLTHIADSYWPGCPEVARWSAQDCMTLDGIPYIGQYSSSTPNWYVATGFRKWGMTSSMVSAMILSDLICKRKSEYAEVFSPQRFRMQTSMAPLLNESGHAVTGLLKQLVGIPKEKLEGLRPGHGGIVEYEGSKYGVYKDELGVTYAVSARCPHMGCQLQWNKVEKSWDCPCHGSRFDYRGKRLDEPAQEDIECHIGKGN</sequence>
<dbReference type="PANTHER" id="PTHR13847:SF274">
    <property type="entry name" value="RIESKE 2FE-2S IRON-SULFUR PROTEIN YHFW-RELATED"/>
    <property type="match status" value="1"/>
</dbReference>
<evidence type="ECO:0000313" key="6">
    <source>
        <dbReference type="EMBL" id="SUQ16194.1"/>
    </source>
</evidence>
<dbReference type="Pfam" id="PF00355">
    <property type="entry name" value="Rieske"/>
    <property type="match status" value="1"/>
</dbReference>
<evidence type="ECO:0000256" key="1">
    <source>
        <dbReference type="ARBA" id="ARBA00022714"/>
    </source>
</evidence>
<dbReference type="PANTHER" id="PTHR13847">
    <property type="entry name" value="SARCOSINE DEHYDROGENASE-RELATED"/>
    <property type="match status" value="1"/>
</dbReference>
<dbReference type="Proteomes" id="UP000254051">
    <property type="component" value="Unassembled WGS sequence"/>
</dbReference>
<dbReference type="InterPro" id="IPR006076">
    <property type="entry name" value="FAD-dep_OxRdtase"/>
</dbReference>
<dbReference type="InterPro" id="IPR036922">
    <property type="entry name" value="Rieske_2Fe-2S_sf"/>
</dbReference>
<keyword evidence="7" id="KW-1185">Reference proteome</keyword>
<dbReference type="Gene3D" id="2.102.10.10">
    <property type="entry name" value="Rieske [2Fe-2S] iron-sulphur domain"/>
    <property type="match status" value="1"/>
</dbReference>
<keyword evidence="4" id="KW-0411">Iron-sulfur</keyword>
<evidence type="ECO:0000259" key="5">
    <source>
        <dbReference type="PROSITE" id="PS51296"/>
    </source>
</evidence>
<accession>A0A315ZPR8</accession>
<dbReference type="Gene3D" id="3.30.9.10">
    <property type="entry name" value="D-Amino Acid Oxidase, subunit A, domain 2"/>
    <property type="match status" value="1"/>
</dbReference>
<dbReference type="EMBL" id="UHJJ01000023">
    <property type="protein sequence ID" value="SUQ16194.1"/>
    <property type="molecule type" value="Genomic_DNA"/>
</dbReference>
<dbReference type="Pfam" id="PF01266">
    <property type="entry name" value="DAO"/>
    <property type="match status" value="1"/>
</dbReference>
<keyword evidence="3" id="KW-0408">Iron</keyword>
<name>A0A315ZPR8_9FIRM</name>